<protein>
    <submittedName>
        <fullName evidence="2">Uncharacterized protein</fullName>
    </submittedName>
</protein>
<dbReference type="OrthoDB" id="2139606at2759"/>
<dbReference type="AlphaFoldDB" id="A0A2T7NWR7"/>
<comment type="caution">
    <text evidence="2">The sequence shown here is derived from an EMBL/GenBank/DDBJ whole genome shotgun (WGS) entry which is preliminary data.</text>
</comment>
<evidence type="ECO:0000256" key="1">
    <source>
        <dbReference type="SAM" id="Coils"/>
    </source>
</evidence>
<dbReference type="EMBL" id="PZQS01000008">
    <property type="protein sequence ID" value="PVD25597.1"/>
    <property type="molecule type" value="Genomic_DNA"/>
</dbReference>
<dbReference type="STRING" id="400727.A0A2T7NWR7"/>
<evidence type="ECO:0000313" key="2">
    <source>
        <dbReference type="EMBL" id="PVD25597.1"/>
    </source>
</evidence>
<keyword evidence="1" id="KW-0175">Coiled coil</keyword>
<proteinExistence type="predicted"/>
<reference evidence="2 3" key="1">
    <citation type="submission" date="2018-04" db="EMBL/GenBank/DDBJ databases">
        <title>The genome of golden apple snail Pomacea canaliculata provides insight into stress tolerance and invasive adaptation.</title>
        <authorList>
            <person name="Liu C."/>
            <person name="Liu B."/>
            <person name="Ren Y."/>
            <person name="Zhang Y."/>
            <person name="Wang H."/>
            <person name="Li S."/>
            <person name="Jiang F."/>
            <person name="Yin L."/>
            <person name="Zhang G."/>
            <person name="Qian W."/>
            <person name="Fan W."/>
        </authorList>
    </citation>
    <scope>NUCLEOTIDE SEQUENCE [LARGE SCALE GENOMIC DNA]</scope>
    <source>
        <strain evidence="2">SZHN2017</strain>
        <tissue evidence="2">Muscle</tissue>
    </source>
</reference>
<gene>
    <name evidence="2" type="ORF">C0Q70_13255</name>
</gene>
<name>A0A2T7NWR7_POMCA</name>
<keyword evidence="3" id="KW-1185">Reference proteome</keyword>
<organism evidence="2 3">
    <name type="scientific">Pomacea canaliculata</name>
    <name type="common">Golden apple snail</name>
    <dbReference type="NCBI Taxonomy" id="400727"/>
    <lineage>
        <taxon>Eukaryota</taxon>
        <taxon>Metazoa</taxon>
        <taxon>Spiralia</taxon>
        <taxon>Lophotrochozoa</taxon>
        <taxon>Mollusca</taxon>
        <taxon>Gastropoda</taxon>
        <taxon>Caenogastropoda</taxon>
        <taxon>Architaenioglossa</taxon>
        <taxon>Ampullarioidea</taxon>
        <taxon>Ampullariidae</taxon>
        <taxon>Pomacea</taxon>
    </lineage>
</organism>
<evidence type="ECO:0000313" key="3">
    <source>
        <dbReference type="Proteomes" id="UP000245119"/>
    </source>
</evidence>
<dbReference type="Proteomes" id="UP000245119">
    <property type="component" value="Linkage Group LG8"/>
</dbReference>
<sequence length="160" mass="17634">MTVLHPTVPREGDNSTSPMFLAVTCNVGSGARVPPPSPPKSLCSSFSSFSNFSGLNPDGTSLRLTASQIQSRVSFMYSLDDPEALVLHVERKKQRLAEWRKRMTEEEAALKEEAAQHGDLLFVDVVDVYRALPSKLLHCHAWYACLDTLASTCHSSLDVQ</sequence>
<accession>A0A2T7NWR7</accession>
<feature type="coiled-coil region" evidence="1">
    <location>
        <begin position="89"/>
        <end position="116"/>
    </location>
</feature>